<dbReference type="GO" id="GO:0005886">
    <property type="term" value="C:plasma membrane"/>
    <property type="evidence" value="ECO:0007669"/>
    <property type="project" value="TreeGrafter"/>
</dbReference>
<feature type="compositionally biased region" description="Low complexity" evidence="2">
    <location>
        <begin position="979"/>
        <end position="993"/>
    </location>
</feature>
<evidence type="ECO:0000256" key="2">
    <source>
        <dbReference type="SAM" id="MobiDB-lite"/>
    </source>
</evidence>
<keyword evidence="1" id="KW-0175">Coiled coil</keyword>
<feature type="compositionally biased region" description="Basic and acidic residues" evidence="2">
    <location>
        <begin position="862"/>
        <end position="872"/>
    </location>
</feature>
<dbReference type="InterPro" id="IPR027267">
    <property type="entry name" value="AH/BAR_dom_sf"/>
</dbReference>
<feature type="compositionally biased region" description="Low complexity" evidence="2">
    <location>
        <begin position="1083"/>
        <end position="1101"/>
    </location>
</feature>
<organism evidence="3 4">
    <name type="scientific">Filobasidium floriforme</name>
    <dbReference type="NCBI Taxonomy" id="5210"/>
    <lineage>
        <taxon>Eukaryota</taxon>
        <taxon>Fungi</taxon>
        <taxon>Dikarya</taxon>
        <taxon>Basidiomycota</taxon>
        <taxon>Agaricomycotina</taxon>
        <taxon>Tremellomycetes</taxon>
        <taxon>Filobasidiales</taxon>
        <taxon>Filobasidiaceae</taxon>
        <taxon>Filobasidium</taxon>
    </lineage>
</organism>
<dbReference type="GO" id="GO:0036286">
    <property type="term" value="C:eisosome filament"/>
    <property type="evidence" value="ECO:0007669"/>
    <property type="project" value="TreeGrafter"/>
</dbReference>
<feature type="compositionally biased region" description="Low complexity" evidence="2">
    <location>
        <begin position="141"/>
        <end position="156"/>
    </location>
</feature>
<accession>A0A8K0JRW1</accession>
<feature type="coiled-coil region" evidence="1">
    <location>
        <begin position="102"/>
        <end position="129"/>
    </location>
</feature>
<feature type="compositionally biased region" description="Basic residues" evidence="2">
    <location>
        <begin position="1102"/>
        <end position="1111"/>
    </location>
</feature>
<evidence type="ECO:0000256" key="1">
    <source>
        <dbReference type="SAM" id="Coils"/>
    </source>
</evidence>
<name>A0A8K0JRW1_9TREE</name>
<dbReference type="Gene3D" id="1.20.1270.60">
    <property type="entry name" value="Arfaptin homology (AH) domain/BAR domain"/>
    <property type="match status" value="1"/>
</dbReference>
<gene>
    <name evidence="3" type="ORF">FFLO_00318</name>
</gene>
<feature type="compositionally biased region" description="Polar residues" evidence="2">
    <location>
        <begin position="583"/>
        <end position="592"/>
    </location>
</feature>
<feature type="compositionally biased region" description="Polar residues" evidence="2">
    <location>
        <begin position="351"/>
        <end position="374"/>
    </location>
</feature>
<evidence type="ECO:0000313" key="4">
    <source>
        <dbReference type="Proteomes" id="UP000812966"/>
    </source>
</evidence>
<protein>
    <submittedName>
        <fullName evidence="3">Uncharacterized protein</fullName>
    </submittedName>
</protein>
<dbReference type="GO" id="GO:0006897">
    <property type="term" value="P:endocytosis"/>
    <property type="evidence" value="ECO:0007669"/>
    <property type="project" value="TreeGrafter"/>
</dbReference>
<feature type="compositionally biased region" description="Polar residues" evidence="2">
    <location>
        <begin position="608"/>
        <end position="622"/>
    </location>
</feature>
<feature type="compositionally biased region" description="Low complexity" evidence="2">
    <location>
        <begin position="552"/>
        <end position="570"/>
    </location>
</feature>
<feature type="compositionally biased region" description="Low complexity" evidence="2">
    <location>
        <begin position="745"/>
        <end position="789"/>
    </location>
</feature>
<dbReference type="PANTHER" id="PTHR31962">
    <property type="entry name" value="SPHINGOLIPID LONG CHAIN BASE-RESPONSIVE PROTEIN PIL1"/>
    <property type="match status" value="1"/>
</dbReference>
<feature type="compositionally biased region" description="Acidic residues" evidence="2">
    <location>
        <begin position="317"/>
        <end position="330"/>
    </location>
</feature>
<feature type="compositionally biased region" description="Pro residues" evidence="2">
    <location>
        <begin position="712"/>
        <end position="727"/>
    </location>
</feature>
<feature type="region of interest" description="Disordered" evidence="2">
    <location>
        <begin position="138"/>
        <end position="191"/>
    </location>
</feature>
<feature type="compositionally biased region" description="Polar residues" evidence="2">
    <location>
        <begin position="161"/>
        <end position="179"/>
    </location>
</feature>
<dbReference type="AlphaFoldDB" id="A0A8K0JRW1"/>
<dbReference type="Proteomes" id="UP000812966">
    <property type="component" value="Unassembled WGS sequence"/>
</dbReference>
<feature type="region of interest" description="Disordered" evidence="2">
    <location>
        <begin position="806"/>
        <end position="1111"/>
    </location>
</feature>
<dbReference type="InterPro" id="IPR028245">
    <property type="entry name" value="PIL1/LSP1"/>
</dbReference>
<dbReference type="PANTHER" id="PTHR31962:SF1">
    <property type="entry name" value="SPHINGOLIPID LONG CHAIN BASE-RESPONSIVE PROTEIN PIL1"/>
    <property type="match status" value="1"/>
</dbReference>
<feature type="compositionally biased region" description="Polar residues" evidence="2">
    <location>
        <begin position="664"/>
        <end position="678"/>
    </location>
</feature>
<dbReference type="EMBL" id="JABELV010000003">
    <property type="protein sequence ID" value="KAG7575499.1"/>
    <property type="molecule type" value="Genomic_DNA"/>
</dbReference>
<feature type="region of interest" description="Disordered" evidence="2">
    <location>
        <begin position="276"/>
        <end position="789"/>
    </location>
</feature>
<dbReference type="OrthoDB" id="3358861at2759"/>
<comment type="caution">
    <text evidence="3">The sequence shown here is derived from an EMBL/GenBank/DDBJ whole genome shotgun (WGS) entry which is preliminary data.</text>
</comment>
<proteinExistence type="predicted"/>
<keyword evidence="4" id="KW-1185">Reference proteome</keyword>
<feature type="compositionally biased region" description="Basic and acidic residues" evidence="2">
    <location>
        <begin position="994"/>
        <end position="1004"/>
    </location>
</feature>
<feature type="compositionally biased region" description="Polar residues" evidence="2">
    <location>
        <begin position="276"/>
        <end position="286"/>
    </location>
</feature>
<feature type="compositionally biased region" description="Polar residues" evidence="2">
    <location>
        <begin position="382"/>
        <end position="392"/>
    </location>
</feature>
<sequence>MSSLLPNHHRSTSDRLLNNYLSSQKQLTTALLTLLSHSHSSTSSLLAYVTSSSGVAYPVRRSVQHAAFEGPMNQDTGEDYDSINGNATEAKWHEYIGSLEHFRKELKEVHLLEEELSQVKKDREILVSRLIKATKSRPTKADIAAAAKASNSHAGSESGRTRPSNSSVLSFGSDHSNTTAGGGKSKRAEKLAEAQAEVLGCEEHLRGLEVRLEQERNKVMKHGLMERFRAMEDVGRMWQRQARLGMAELQSSNGGGHDGPMLHPNAYEVESNGSIAPSQSASQVGYNSDGEQERRQRSHGRGGHVPGMAGSVTGSIAEEDENSSSDDDENLVVHENKRPGVGTGGNDFRSRSQSTIVPTGNNQSSGQGVPSITNIKAKPVTRRQNSGSSGSSVARGPGRRTQSELGYNPPRARQNRMSIRRTPSRGAMSDASSDRSVGRRGGGKKKGGFFASIAKIFKGKSGGSTAGSTRGARRGGADSPPLTQRNTGGWSTRTDDNIRRAVSNAGTGRGVSSGRRTRNADYSSSDDEMGGGNLVAVTNRGNNTWSVDNAGRKNGAAAATPAAAGTVGKTGKSRSDLGAGTKARSNSQNTITGTGGKVTSKPPGVASQPVSRSNTVKSTTSGVGAGSQRTRHGSITRVGARGSTMGAPPSIAGVLGEAVPKAPSSATAGSRPAQNKSTEIPKAPGSSIVPKMGEIPKAPGSQVTPQMYMATAPPPNKAPLLQPPPPQMSNSASAPVGLSDGYVPKAAASSVSKASKASKATITPKTAQQTQPQQQQQQAPAQVTKSSSALASLNLGAPVGMSQANESVDSIATRATTPLPPSKTLSPPAKSAMRASSPIPQGSPVFEAPPPAFMISAPGSVIKEKPKEEEVPVKLPEPTVPAPQAQQPRAERPSTPATMTDADSVYESAVEEDNSDNERPNNANTSQTVATNGNADDDNDDGSSVASDSTAGPGQSKYKVVENTEGLAARMRQAGNASEAPVAAPAEPVAAAPEKPKEVAKDEYVTPAAPSMTGSAIERRKSVRMNVPPSPGTPITEGPPDSPTPESKRESGWSSRIGRTADSSDEEDNAAYAKARRSMNRYSSLSASKPATTTTSSSSTTTKKKKKSTKA</sequence>
<dbReference type="GO" id="GO:0008289">
    <property type="term" value="F:lipid binding"/>
    <property type="evidence" value="ECO:0007669"/>
    <property type="project" value="TreeGrafter"/>
</dbReference>
<feature type="compositionally biased region" description="Low complexity" evidence="2">
    <location>
        <begin position="822"/>
        <end position="832"/>
    </location>
</feature>
<feature type="compositionally biased region" description="Polar residues" evidence="2">
    <location>
        <begin position="481"/>
        <end position="492"/>
    </location>
</feature>
<evidence type="ECO:0000313" key="3">
    <source>
        <dbReference type="EMBL" id="KAG7575499.1"/>
    </source>
</evidence>
<reference evidence="3" key="1">
    <citation type="submission" date="2020-04" db="EMBL/GenBank/DDBJ databases">
        <title>Analysis of mating type loci in Filobasidium floriforme.</title>
        <authorList>
            <person name="Nowrousian M."/>
        </authorList>
    </citation>
    <scope>NUCLEOTIDE SEQUENCE</scope>
    <source>
        <strain evidence="3">CBS 6242</strain>
    </source>
</reference>
<dbReference type="GO" id="GO:0070941">
    <property type="term" value="P:eisosome assembly"/>
    <property type="evidence" value="ECO:0007669"/>
    <property type="project" value="TreeGrafter"/>
</dbReference>